<dbReference type="Proteomes" id="UP000606974">
    <property type="component" value="Unassembled WGS sequence"/>
</dbReference>
<protein>
    <submittedName>
        <fullName evidence="1">Uncharacterized protein</fullName>
    </submittedName>
</protein>
<name>A0A8H7AQ02_9EURO</name>
<gene>
    <name evidence="1" type="ORF">GJ744_005312</name>
</gene>
<dbReference type="EMBL" id="JAACFV010000023">
    <property type="protein sequence ID" value="KAF7511081.1"/>
    <property type="molecule type" value="Genomic_DNA"/>
</dbReference>
<sequence length="81" mass="8920">MSDSKPSTASVQSGISTATSGAMRTAQVSLCSYSIQHYARDYRHEEAFYLGNSSPRKHGALLSHLDSTLRQWEGTGTQRQQ</sequence>
<accession>A0A8H7AQ02</accession>
<organism evidence="1 2">
    <name type="scientific">Endocarpon pusillum</name>
    <dbReference type="NCBI Taxonomy" id="364733"/>
    <lineage>
        <taxon>Eukaryota</taxon>
        <taxon>Fungi</taxon>
        <taxon>Dikarya</taxon>
        <taxon>Ascomycota</taxon>
        <taxon>Pezizomycotina</taxon>
        <taxon>Eurotiomycetes</taxon>
        <taxon>Chaetothyriomycetidae</taxon>
        <taxon>Verrucariales</taxon>
        <taxon>Verrucariaceae</taxon>
        <taxon>Endocarpon</taxon>
    </lineage>
</organism>
<proteinExistence type="predicted"/>
<keyword evidence="2" id="KW-1185">Reference proteome</keyword>
<dbReference type="AlphaFoldDB" id="A0A8H7AQ02"/>
<evidence type="ECO:0000313" key="2">
    <source>
        <dbReference type="Proteomes" id="UP000606974"/>
    </source>
</evidence>
<comment type="caution">
    <text evidence="1">The sequence shown here is derived from an EMBL/GenBank/DDBJ whole genome shotgun (WGS) entry which is preliminary data.</text>
</comment>
<evidence type="ECO:0000313" key="1">
    <source>
        <dbReference type="EMBL" id="KAF7511081.1"/>
    </source>
</evidence>
<reference evidence="1" key="1">
    <citation type="submission" date="2020-02" db="EMBL/GenBank/DDBJ databases">
        <authorList>
            <person name="Palmer J.M."/>
        </authorList>
    </citation>
    <scope>NUCLEOTIDE SEQUENCE</scope>
    <source>
        <strain evidence="1">EPUS1.4</strain>
        <tissue evidence="1">Thallus</tissue>
    </source>
</reference>